<evidence type="ECO:0000313" key="1">
    <source>
        <dbReference type="EMBL" id="KAG8087994.1"/>
    </source>
</evidence>
<dbReference type="AlphaFoldDB" id="A0A8J5WE24"/>
<gene>
    <name evidence="1" type="ORF">GUJ93_ZPchr0010g10455</name>
</gene>
<name>A0A8J5WE24_ZIZPA</name>
<evidence type="ECO:0000313" key="2">
    <source>
        <dbReference type="Proteomes" id="UP000729402"/>
    </source>
</evidence>
<accession>A0A8J5WE24</accession>
<proteinExistence type="predicted"/>
<protein>
    <submittedName>
        <fullName evidence="1">Uncharacterized protein</fullName>
    </submittedName>
</protein>
<reference evidence="1" key="1">
    <citation type="journal article" date="2021" name="bioRxiv">
        <title>Whole Genome Assembly and Annotation of Northern Wild Rice, Zizania palustris L., Supports a Whole Genome Duplication in the Zizania Genus.</title>
        <authorList>
            <person name="Haas M."/>
            <person name="Kono T."/>
            <person name="Macchietto M."/>
            <person name="Millas R."/>
            <person name="McGilp L."/>
            <person name="Shao M."/>
            <person name="Duquette J."/>
            <person name="Hirsch C.N."/>
            <person name="Kimball J."/>
        </authorList>
    </citation>
    <scope>NUCLEOTIDE SEQUENCE</scope>
    <source>
        <tissue evidence="1">Fresh leaf tissue</tissue>
    </source>
</reference>
<organism evidence="1 2">
    <name type="scientific">Zizania palustris</name>
    <name type="common">Northern wild rice</name>
    <dbReference type="NCBI Taxonomy" id="103762"/>
    <lineage>
        <taxon>Eukaryota</taxon>
        <taxon>Viridiplantae</taxon>
        <taxon>Streptophyta</taxon>
        <taxon>Embryophyta</taxon>
        <taxon>Tracheophyta</taxon>
        <taxon>Spermatophyta</taxon>
        <taxon>Magnoliopsida</taxon>
        <taxon>Liliopsida</taxon>
        <taxon>Poales</taxon>
        <taxon>Poaceae</taxon>
        <taxon>BOP clade</taxon>
        <taxon>Oryzoideae</taxon>
        <taxon>Oryzeae</taxon>
        <taxon>Zizaniinae</taxon>
        <taxon>Zizania</taxon>
    </lineage>
</organism>
<sequence length="89" mass="9869">MASSSYSANFVACPRARPRGEHLLCTAPALPLLLRLLLIEAIAIDTGLRSRRFRIFLFHQASPPRPKSDLDPVAKDNYVILGSLLSSFF</sequence>
<dbReference type="EMBL" id="JAAALK010000082">
    <property type="protein sequence ID" value="KAG8087994.1"/>
    <property type="molecule type" value="Genomic_DNA"/>
</dbReference>
<comment type="caution">
    <text evidence="1">The sequence shown here is derived from an EMBL/GenBank/DDBJ whole genome shotgun (WGS) entry which is preliminary data.</text>
</comment>
<reference evidence="1" key="2">
    <citation type="submission" date="2021-02" db="EMBL/GenBank/DDBJ databases">
        <authorList>
            <person name="Kimball J.A."/>
            <person name="Haas M.W."/>
            <person name="Macchietto M."/>
            <person name="Kono T."/>
            <person name="Duquette J."/>
            <person name="Shao M."/>
        </authorList>
    </citation>
    <scope>NUCLEOTIDE SEQUENCE</scope>
    <source>
        <tissue evidence="1">Fresh leaf tissue</tissue>
    </source>
</reference>
<dbReference type="Proteomes" id="UP000729402">
    <property type="component" value="Unassembled WGS sequence"/>
</dbReference>
<keyword evidence="2" id="KW-1185">Reference proteome</keyword>